<keyword evidence="1" id="KW-0812">Transmembrane</keyword>
<keyword evidence="1" id="KW-1133">Transmembrane helix</keyword>
<organism evidence="2 3">
    <name type="scientific">Ruminococcus gauvreauii</name>
    <dbReference type="NCBI Taxonomy" id="438033"/>
    <lineage>
        <taxon>Bacteria</taxon>
        <taxon>Bacillati</taxon>
        <taxon>Bacillota</taxon>
        <taxon>Clostridia</taxon>
        <taxon>Eubacteriales</taxon>
        <taxon>Oscillospiraceae</taxon>
        <taxon>Ruminococcus</taxon>
    </lineage>
</organism>
<name>A0ABY5VHY2_9FIRM</name>
<accession>A0ABY5VHY2</accession>
<proteinExistence type="predicted"/>
<gene>
    <name evidence="2" type="ORF">NQ502_03750</name>
</gene>
<sequence>MLEAYGMYLRISCIILVGIAIAAYASDGLDYRSTVIHRIGTTLQYAYLKLYIAVQYGIEYLRNRRSARCGEEISRYQPVSRRMADIRKREMQLEQLRECKGLSEIQVNRNRYKMKILK</sequence>
<evidence type="ECO:0000256" key="1">
    <source>
        <dbReference type="SAM" id="Phobius"/>
    </source>
</evidence>
<dbReference type="Proteomes" id="UP001060164">
    <property type="component" value="Chromosome"/>
</dbReference>
<keyword evidence="3" id="KW-1185">Reference proteome</keyword>
<dbReference type="EMBL" id="CP102290">
    <property type="protein sequence ID" value="UWP60179.1"/>
    <property type="molecule type" value="Genomic_DNA"/>
</dbReference>
<protein>
    <submittedName>
        <fullName evidence="2">Uncharacterized protein</fullName>
    </submittedName>
</protein>
<feature type="transmembrane region" description="Helical" evidence="1">
    <location>
        <begin position="7"/>
        <end position="25"/>
    </location>
</feature>
<feature type="transmembrane region" description="Helical" evidence="1">
    <location>
        <begin position="45"/>
        <end position="61"/>
    </location>
</feature>
<evidence type="ECO:0000313" key="3">
    <source>
        <dbReference type="Proteomes" id="UP001060164"/>
    </source>
</evidence>
<evidence type="ECO:0000313" key="2">
    <source>
        <dbReference type="EMBL" id="UWP60179.1"/>
    </source>
</evidence>
<keyword evidence="1" id="KW-0472">Membrane</keyword>
<reference evidence="2" key="1">
    <citation type="journal article" date="2022" name="Cell">
        <title>Design, construction, and in vivo augmentation of a complex gut microbiome.</title>
        <authorList>
            <person name="Cheng A.G."/>
            <person name="Ho P.Y."/>
            <person name="Aranda-Diaz A."/>
            <person name="Jain S."/>
            <person name="Yu F.B."/>
            <person name="Meng X."/>
            <person name="Wang M."/>
            <person name="Iakiviak M."/>
            <person name="Nagashima K."/>
            <person name="Zhao A."/>
            <person name="Murugkar P."/>
            <person name="Patil A."/>
            <person name="Atabakhsh K."/>
            <person name="Weakley A."/>
            <person name="Yan J."/>
            <person name="Brumbaugh A.R."/>
            <person name="Higginbottom S."/>
            <person name="Dimas A."/>
            <person name="Shiver A.L."/>
            <person name="Deutschbauer A."/>
            <person name="Neff N."/>
            <person name="Sonnenburg J.L."/>
            <person name="Huang K.C."/>
            <person name="Fischbach M.A."/>
        </authorList>
    </citation>
    <scope>NUCLEOTIDE SEQUENCE</scope>
    <source>
        <strain evidence="2">DSM 19829</strain>
    </source>
</reference>
<dbReference type="RefSeq" id="WP_028529457.1">
    <property type="nucleotide sequence ID" value="NZ_CABLBR010000025.1"/>
</dbReference>